<comment type="caution">
    <text evidence="4">The sequence shown here is derived from an EMBL/GenBank/DDBJ whole genome shotgun (WGS) entry which is preliminary data.</text>
</comment>
<dbReference type="SUPFAM" id="SSF49599">
    <property type="entry name" value="TRAF domain-like"/>
    <property type="match status" value="1"/>
</dbReference>
<keyword evidence="1 2" id="KW-0175">Coiled coil</keyword>
<dbReference type="EMBL" id="PGOL01004548">
    <property type="protein sequence ID" value="PKI37144.1"/>
    <property type="molecule type" value="Genomic_DNA"/>
</dbReference>
<dbReference type="SMART" id="SM00061">
    <property type="entry name" value="MATH"/>
    <property type="match status" value="1"/>
</dbReference>
<dbReference type="Gene3D" id="2.60.210.10">
    <property type="entry name" value="Apoptosis, Tumor Necrosis Factor Receptor Associated Protein 2, Chain A"/>
    <property type="match status" value="1"/>
</dbReference>
<dbReference type="CDD" id="cd00121">
    <property type="entry name" value="MATH"/>
    <property type="match status" value="1"/>
</dbReference>
<accession>A0A2I0HZJ9</accession>
<dbReference type="PROSITE" id="PS50144">
    <property type="entry name" value="MATH"/>
    <property type="match status" value="1"/>
</dbReference>
<evidence type="ECO:0000256" key="2">
    <source>
        <dbReference type="SAM" id="Coils"/>
    </source>
</evidence>
<reference evidence="4 5" key="1">
    <citation type="submission" date="2017-11" db="EMBL/GenBank/DDBJ databases">
        <title>De-novo sequencing of pomegranate (Punica granatum L.) genome.</title>
        <authorList>
            <person name="Akparov Z."/>
            <person name="Amiraslanov A."/>
            <person name="Hajiyeva S."/>
            <person name="Abbasov M."/>
            <person name="Kaur K."/>
            <person name="Hamwieh A."/>
            <person name="Solovyev V."/>
            <person name="Salamov A."/>
            <person name="Braich B."/>
            <person name="Kosarev P."/>
            <person name="Mahmoud A."/>
            <person name="Hajiyev E."/>
            <person name="Babayeva S."/>
            <person name="Izzatullayeva V."/>
            <person name="Mammadov A."/>
            <person name="Mammadov A."/>
            <person name="Sharifova S."/>
            <person name="Ojaghi J."/>
            <person name="Eynullazada K."/>
            <person name="Bayramov B."/>
            <person name="Abdulazimova A."/>
            <person name="Shahmuradov I."/>
        </authorList>
    </citation>
    <scope>NUCLEOTIDE SEQUENCE [LARGE SCALE GENOMIC DNA]</scope>
    <source>
        <strain evidence="5">cv. AG2017</strain>
        <tissue evidence="4">Leaf</tissue>
    </source>
</reference>
<dbReference type="PANTHER" id="PTHR46236:SF35">
    <property type="entry name" value="MATH DOMAIN-CONTAINING PROTEIN"/>
    <property type="match status" value="1"/>
</dbReference>
<protein>
    <recommendedName>
        <fullName evidence="3">MATH domain-containing protein</fullName>
    </recommendedName>
</protein>
<keyword evidence="5" id="KW-1185">Reference proteome</keyword>
<dbReference type="InterPro" id="IPR002083">
    <property type="entry name" value="MATH/TRAF_dom"/>
</dbReference>
<organism evidence="4 5">
    <name type="scientific">Punica granatum</name>
    <name type="common">Pomegranate</name>
    <dbReference type="NCBI Taxonomy" id="22663"/>
    <lineage>
        <taxon>Eukaryota</taxon>
        <taxon>Viridiplantae</taxon>
        <taxon>Streptophyta</taxon>
        <taxon>Embryophyta</taxon>
        <taxon>Tracheophyta</taxon>
        <taxon>Spermatophyta</taxon>
        <taxon>Magnoliopsida</taxon>
        <taxon>eudicotyledons</taxon>
        <taxon>Gunneridae</taxon>
        <taxon>Pentapetalae</taxon>
        <taxon>rosids</taxon>
        <taxon>malvids</taxon>
        <taxon>Myrtales</taxon>
        <taxon>Lythraceae</taxon>
        <taxon>Punica</taxon>
    </lineage>
</organism>
<gene>
    <name evidence="4" type="ORF">CRG98_042479</name>
</gene>
<name>A0A2I0HZJ9_PUNGR</name>
<dbReference type="STRING" id="22663.A0A2I0HZJ9"/>
<evidence type="ECO:0000256" key="1">
    <source>
        <dbReference type="ARBA" id="ARBA00023054"/>
    </source>
</evidence>
<evidence type="ECO:0000259" key="3">
    <source>
        <dbReference type="PROSITE" id="PS50144"/>
    </source>
</evidence>
<sequence length="377" mass="43463">MEEEQQLRSGKYTWVIDSFSEKKNKPKFFSDAFTVGGCKWRIVIYPKGNGVGIPDHLSMFLEVADAATLPDGWCRDAKFAFTLVDQDSKVGSTTKSWRNKFTAESSRWGFMQFMRLTKLHDNTKGYVVHDAVVVEVEITLHEVVPLVELATQVNTLGTYFSRFSDYFTTTGTPHLEEGSASNRQTIDLASDAPSSDDIEKAKRSLKECLSDLFKLNMKDRLSSALSILSHARAGLSTDQKRSIETFKANFDDFVCDFLNFEQDNSDFELQKITRDHIYSAMKRNHETHLSHQQLFDSITMEKEELNKRLKELSFRETKLVDDWETLMNESEEVKSRYAIQERMLAQAEEKKKIAEERMSRSTSAWSSQWAWERLIDA</sequence>
<dbReference type="Proteomes" id="UP000233551">
    <property type="component" value="Unassembled WGS sequence"/>
</dbReference>
<evidence type="ECO:0000313" key="4">
    <source>
        <dbReference type="EMBL" id="PKI37144.1"/>
    </source>
</evidence>
<dbReference type="PANTHER" id="PTHR46236">
    <property type="entry name" value="TRAF-LIKE SUPERFAMILY PROTEIN"/>
    <property type="match status" value="1"/>
</dbReference>
<dbReference type="InterPro" id="IPR008974">
    <property type="entry name" value="TRAF-like"/>
</dbReference>
<evidence type="ECO:0000313" key="5">
    <source>
        <dbReference type="Proteomes" id="UP000233551"/>
    </source>
</evidence>
<proteinExistence type="predicted"/>
<feature type="coiled-coil region" evidence="2">
    <location>
        <begin position="295"/>
        <end position="364"/>
    </location>
</feature>
<dbReference type="InterPro" id="IPR050804">
    <property type="entry name" value="MCC"/>
</dbReference>
<feature type="domain" description="MATH" evidence="3">
    <location>
        <begin position="9"/>
        <end position="138"/>
    </location>
</feature>
<dbReference type="Pfam" id="PF22486">
    <property type="entry name" value="MATH_2"/>
    <property type="match status" value="1"/>
</dbReference>
<dbReference type="AlphaFoldDB" id="A0A2I0HZJ9"/>